<name>A0ABS4QMM6_9NOCA</name>
<organism evidence="2 3">
    <name type="scientific">Nocardia goodfellowii</name>
    <dbReference type="NCBI Taxonomy" id="882446"/>
    <lineage>
        <taxon>Bacteria</taxon>
        <taxon>Bacillati</taxon>
        <taxon>Actinomycetota</taxon>
        <taxon>Actinomycetes</taxon>
        <taxon>Mycobacteriales</taxon>
        <taxon>Nocardiaceae</taxon>
        <taxon>Nocardia</taxon>
    </lineage>
</organism>
<dbReference type="Proteomes" id="UP001519325">
    <property type="component" value="Unassembled WGS sequence"/>
</dbReference>
<feature type="compositionally biased region" description="Low complexity" evidence="1">
    <location>
        <begin position="131"/>
        <end position="149"/>
    </location>
</feature>
<protein>
    <submittedName>
        <fullName evidence="2">Uncharacterized protein</fullName>
    </submittedName>
</protein>
<feature type="region of interest" description="Disordered" evidence="1">
    <location>
        <begin position="126"/>
        <end position="149"/>
    </location>
</feature>
<proteinExistence type="predicted"/>
<evidence type="ECO:0000313" key="3">
    <source>
        <dbReference type="Proteomes" id="UP001519325"/>
    </source>
</evidence>
<evidence type="ECO:0000256" key="1">
    <source>
        <dbReference type="SAM" id="MobiDB-lite"/>
    </source>
</evidence>
<gene>
    <name evidence="2" type="ORF">BJ987_005856</name>
</gene>
<evidence type="ECO:0000313" key="2">
    <source>
        <dbReference type="EMBL" id="MBP2192955.1"/>
    </source>
</evidence>
<sequence length="149" mass="16000">MSQPTSCGMQLLTEDQLNGVRAVTSALKTGSLEGVPEPLVDYIVAVRQNCKILTDNDFEYPFIPGAGGVLLEAFAARPEGDGPFPLVVLPAGLNQDAGYRMYYGTMFHLLTRGYAVVAYAGGAWRGRRGSWRSPAPATSRTLSRSSTGR</sequence>
<accession>A0ABS4QMM6</accession>
<dbReference type="SUPFAM" id="SSF53474">
    <property type="entry name" value="alpha/beta-Hydrolases"/>
    <property type="match status" value="1"/>
</dbReference>
<dbReference type="InterPro" id="IPR029058">
    <property type="entry name" value="AB_hydrolase_fold"/>
</dbReference>
<comment type="caution">
    <text evidence="2">The sequence shown here is derived from an EMBL/GenBank/DDBJ whole genome shotgun (WGS) entry which is preliminary data.</text>
</comment>
<dbReference type="Gene3D" id="3.40.50.1820">
    <property type="entry name" value="alpha/beta hydrolase"/>
    <property type="match status" value="1"/>
</dbReference>
<dbReference type="EMBL" id="JAGGMR010000001">
    <property type="protein sequence ID" value="MBP2192955.1"/>
    <property type="molecule type" value="Genomic_DNA"/>
</dbReference>
<reference evidence="2 3" key="1">
    <citation type="submission" date="2021-03" db="EMBL/GenBank/DDBJ databases">
        <title>Sequencing the genomes of 1000 actinobacteria strains.</title>
        <authorList>
            <person name="Klenk H.-P."/>
        </authorList>
    </citation>
    <scope>NUCLEOTIDE SEQUENCE [LARGE SCALE GENOMIC DNA]</scope>
    <source>
        <strain evidence="2 3">DSM 45516</strain>
    </source>
</reference>
<keyword evidence="3" id="KW-1185">Reference proteome</keyword>